<feature type="domain" description="DNA polymerase III beta sliding clamp N-terminal" evidence="10">
    <location>
        <begin position="1"/>
        <end position="116"/>
    </location>
</feature>
<dbReference type="SUPFAM" id="SSF55979">
    <property type="entry name" value="DNA clamp"/>
    <property type="match status" value="3"/>
</dbReference>
<comment type="subcellular location">
    <subcellularLocation>
        <location evidence="1 9">Cytoplasm</location>
    </subcellularLocation>
</comment>
<dbReference type="RefSeq" id="WP_123191616.1">
    <property type="nucleotide sequence ID" value="NZ_QICD01000004.1"/>
</dbReference>
<evidence type="ECO:0000256" key="8">
    <source>
        <dbReference type="ARBA" id="ARBA00023125"/>
    </source>
</evidence>
<dbReference type="EMBL" id="QICD01000004">
    <property type="protein sequence ID" value="RNL47115.1"/>
    <property type="molecule type" value="Genomic_DNA"/>
</dbReference>
<dbReference type="InterPro" id="IPR001001">
    <property type="entry name" value="DNA_polIII_beta"/>
</dbReference>
<dbReference type="InterPro" id="IPR022637">
    <property type="entry name" value="DNA_polIII_beta_cen"/>
</dbReference>
<dbReference type="Pfam" id="PF02767">
    <property type="entry name" value="DNA_pol3_beta_2"/>
    <property type="match status" value="1"/>
</dbReference>
<dbReference type="SMART" id="SM00480">
    <property type="entry name" value="POL3Bc"/>
    <property type="match status" value="1"/>
</dbReference>
<dbReference type="GO" id="GO:0003887">
    <property type="term" value="F:DNA-directed DNA polymerase activity"/>
    <property type="evidence" value="ECO:0007669"/>
    <property type="project" value="UniProtKB-UniRule"/>
</dbReference>
<dbReference type="GO" id="GO:0003677">
    <property type="term" value="F:DNA binding"/>
    <property type="evidence" value="ECO:0007669"/>
    <property type="project" value="UniProtKB-UniRule"/>
</dbReference>
<keyword evidence="4 9" id="KW-0808">Transferase</keyword>
<dbReference type="GO" id="GO:0005737">
    <property type="term" value="C:cytoplasm"/>
    <property type="evidence" value="ECO:0007669"/>
    <property type="project" value="UniProtKB-SubCell"/>
</dbReference>
<evidence type="ECO:0000259" key="10">
    <source>
        <dbReference type="Pfam" id="PF00712"/>
    </source>
</evidence>
<evidence type="ECO:0000313" key="14">
    <source>
        <dbReference type="Proteomes" id="UP000278632"/>
    </source>
</evidence>
<dbReference type="InterPro" id="IPR022635">
    <property type="entry name" value="DNA_polIII_beta_C"/>
</dbReference>
<dbReference type="Pfam" id="PF00712">
    <property type="entry name" value="DNA_pol3_beta"/>
    <property type="match status" value="1"/>
</dbReference>
<sequence length="366" mass="39784">MKFSINQTELQNALSVVLKGIATRSTLPILSGIYLDAHGDTLTLQATDLELSIQYAVPALVEEEGKAVFPGKLFSEIVKNLPDAAVHVHAESDSAVITCDTSSFSIKTLDAEDFPGFPHVDVQQEISIPFSQFASMVKRVARVVSKDESRAILTGVLITLEGTLLKMVATDSYRLAITEADLPDSAAEDFQAVISGSFLQEIASMQRTDDPLKLALAENQIVVTYHDTVFINRRIEGNFPNYRQLLPDSYVTRVSMEVGHLVAGVKRTSLLGQTSSPVKFDINIASQTAQLSAVAQDVGTAQETLPCEGEGEDVEIAFNYAYVLDGLSSVATDKVYLEVQSALKPGIFKADEGENYLYLVMPVRIS</sequence>
<reference evidence="14" key="1">
    <citation type="submission" date="2018-05" db="EMBL/GenBank/DDBJ databases">
        <title>Genome Sequencing of selected type strains of the family Eggerthellaceae.</title>
        <authorList>
            <person name="Danylec N."/>
            <person name="Stoll D.A."/>
            <person name="Doetsch A."/>
            <person name="Huch M."/>
        </authorList>
    </citation>
    <scope>NUCLEOTIDE SEQUENCE [LARGE SCALE GENOMIC DNA]</scope>
    <source>
        <strain evidence="14">DSM 16106</strain>
    </source>
</reference>
<dbReference type="PIRSF" id="PIRSF000804">
    <property type="entry name" value="DNA_pol_III_b"/>
    <property type="match status" value="1"/>
</dbReference>
<dbReference type="Gene3D" id="3.70.10.10">
    <property type="match status" value="1"/>
</dbReference>
<dbReference type="GO" id="GO:0006271">
    <property type="term" value="P:DNA strand elongation involved in DNA replication"/>
    <property type="evidence" value="ECO:0007669"/>
    <property type="project" value="TreeGrafter"/>
</dbReference>
<dbReference type="GO" id="GO:0008408">
    <property type="term" value="F:3'-5' exonuclease activity"/>
    <property type="evidence" value="ECO:0007669"/>
    <property type="project" value="InterPro"/>
</dbReference>
<keyword evidence="8" id="KW-0238">DNA-binding</keyword>
<evidence type="ECO:0000259" key="11">
    <source>
        <dbReference type="Pfam" id="PF02767"/>
    </source>
</evidence>
<evidence type="ECO:0000256" key="1">
    <source>
        <dbReference type="ARBA" id="ARBA00004496"/>
    </source>
</evidence>
<organism evidence="13 14">
    <name type="scientific">Paraeggerthella hongkongensis</name>
    <dbReference type="NCBI Taxonomy" id="230658"/>
    <lineage>
        <taxon>Bacteria</taxon>
        <taxon>Bacillati</taxon>
        <taxon>Actinomycetota</taxon>
        <taxon>Coriobacteriia</taxon>
        <taxon>Eggerthellales</taxon>
        <taxon>Eggerthellaceae</taxon>
        <taxon>Paraeggerthella</taxon>
    </lineage>
</organism>
<keyword evidence="6 9" id="KW-0235">DNA replication</keyword>
<keyword evidence="3 9" id="KW-0963">Cytoplasm</keyword>
<dbReference type="InterPro" id="IPR022634">
    <property type="entry name" value="DNA_polIII_beta_N"/>
</dbReference>
<evidence type="ECO:0000256" key="5">
    <source>
        <dbReference type="ARBA" id="ARBA00022695"/>
    </source>
</evidence>
<dbReference type="Proteomes" id="UP000278632">
    <property type="component" value="Unassembled WGS sequence"/>
</dbReference>
<evidence type="ECO:0000256" key="6">
    <source>
        <dbReference type="ARBA" id="ARBA00022705"/>
    </source>
</evidence>
<dbReference type="Pfam" id="PF02768">
    <property type="entry name" value="DNA_pol3_beta_3"/>
    <property type="match status" value="1"/>
</dbReference>
<keyword evidence="5 9" id="KW-0548">Nucleotidyltransferase</keyword>
<name>A0A3N0BGQ4_9ACTN</name>
<evidence type="ECO:0000259" key="12">
    <source>
        <dbReference type="Pfam" id="PF02768"/>
    </source>
</evidence>
<comment type="similarity">
    <text evidence="2 9">Belongs to the beta sliding clamp family.</text>
</comment>
<evidence type="ECO:0000256" key="3">
    <source>
        <dbReference type="ARBA" id="ARBA00022490"/>
    </source>
</evidence>
<dbReference type="Gene3D" id="3.10.150.10">
    <property type="entry name" value="DNA Polymerase III, subunit A, domain 2"/>
    <property type="match status" value="1"/>
</dbReference>
<dbReference type="CDD" id="cd00140">
    <property type="entry name" value="beta_clamp"/>
    <property type="match status" value="1"/>
</dbReference>
<feature type="domain" description="DNA polymerase III beta sliding clamp central" evidence="11">
    <location>
        <begin position="128"/>
        <end position="241"/>
    </location>
</feature>
<dbReference type="OrthoDB" id="468978at2"/>
<keyword evidence="7 9" id="KW-0239">DNA-directed DNA polymerase</keyword>
<dbReference type="AlphaFoldDB" id="A0A3N0BGQ4"/>
<comment type="function">
    <text evidence="9">Confers DNA tethering and processivity to DNA polymerases and other proteins. Acts as a clamp, forming a ring around DNA (a reaction catalyzed by the clamp-loading complex) which diffuses in an ATP-independent manner freely and bidirectionally along dsDNA. Initially characterized for its ability to contact the catalytic subunit of DNA polymerase III (Pol III), a complex, multichain enzyme responsible for most of the replicative synthesis in bacteria; Pol III exhibits 3'-5' exonuclease proofreading activity. The beta chain is required for initiation of replication as well as for processivity of DNA replication.</text>
</comment>
<comment type="subunit">
    <text evidence="9">Forms a ring-shaped head-to-tail homodimer around DNA.</text>
</comment>
<keyword evidence="14" id="KW-1185">Reference proteome</keyword>
<gene>
    <name evidence="13" type="primary">dnaN</name>
    <name evidence="13" type="ORF">DMP08_03605</name>
</gene>
<comment type="caution">
    <text evidence="13">The sequence shown here is derived from an EMBL/GenBank/DDBJ whole genome shotgun (WGS) entry which is preliminary data.</text>
</comment>
<evidence type="ECO:0000313" key="13">
    <source>
        <dbReference type="EMBL" id="RNL47115.1"/>
    </source>
</evidence>
<dbReference type="PANTHER" id="PTHR30478:SF0">
    <property type="entry name" value="BETA SLIDING CLAMP"/>
    <property type="match status" value="1"/>
</dbReference>
<evidence type="ECO:0000256" key="9">
    <source>
        <dbReference type="PIRNR" id="PIRNR000804"/>
    </source>
</evidence>
<feature type="domain" description="DNA polymerase III beta sliding clamp C-terminal" evidence="12">
    <location>
        <begin position="243"/>
        <end position="364"/>
    </location>
</feature>
<evidence type="ECO:0000256" key="7">
    <source>
        <dbReference type="ARBA" id="ARBA00022932"/>
    </source>
</evidence>
<protein>
    <recommendedName>
        <fullName evidence="9">Beta sliding clamp</fullName>
    </recommendedName>
</protein>
<dbReference type="GO" id="GO:0009360">
    <property type="term" value="C:DNA polymerase III complex"/>
    <property type="evidence" value="ECO:0007669"/>
    <property type="project" value="InterPro"/>
</dbReference>
<proteinExistence type="inferred from homology"/>
<dbReference type="NCBIfam" id="TIGR00663">
    <property type="entry name" value="dnan"/>
    <property type="match status" value="1"/>
</dbReference>
<evidence type="ECO:0000256" key="2">
    <source>
        <dbReference type="ARBA" id="ARBA00010752"/>
    </source>
</evidence>
<dbReference type="InterPro" id="IPR046938">
    <property type="entry name" value="DNA_clamp_sf"/>
</dbReference>
<accession>A0A3N0BGQ4</accession>
<evidence type="ECO:0000256" key="4">
    <source>
        <dbReference type="ARBA" id="ARBA00022679"/>
    </source>
</evidence>
<dbReference type="PANTHER" id="PTHR30478">
    <property type="entry name" value="DNA POLYMERASE III SUBUNIT BETA"/>
    <property type="match status" value="1"/>
</dbReference>